<evidence type="ECO:0000256" key="7">
    <source>
        <dbReference type="ARBA" id="ARBA00022714"/>
    </source>
</evidence>
<dbReference type="GO" id="GO:0051539">
    <property type="term" value="F:4 iron, 4 sulfur cluster binding"/>
    <property type="evidence" value="ECO:0007669"/>
    <property type="project" value="UniProtKB-KW"/>
</dbReference>
<dbReference type="Proteomes" id="UP000183997">
    <property type="component" value="Unassembled WGS sequence"/>
</dbReference>
<protein>
    <recommendedName>
        <fullName evidence="4">succinate dehydrogenase</fullName>
        <ecNumber evidence="4">1.3.5.1</ecNumber>
    </recommendedName>
</protein>
<dbReference type="InterPro" id="IPR012675">
    <property type="entry name" value="Beta-grasp_dom_sf"/>
</dbReference>
<dbReference type="SUPFAM" id="SSF54292">
    <property type="entry name" value="2Fe-2S ferredoxin-like"/>
    <property type="match status" value="1"/>
</dbReference>
<evidence type="ECO:0000313" key="16">
    <source>
        <dbReference type="Proteomes" id="UP000183997"/>
    </source>
</evidence>
<keyword evidence="9" id="KW-0560">Oxidoreductase</keyword>
<evidence type="ECO:0000259" key="14">
    <source>
        <dbReference type="PROSITE" id="PS51379"/>
    </source>
</evidence>
<proteinExistence type="inferred from homology"/>
<evidence type="ECO:0000256" key="9">
    <source>
        <dbReference type="ARBA" id="ARBA00023002"/>
    </source>
</evidence>
<evidence type="ECO:0000256" key="5">
    <source>
        <dbReference type="ARBA" id="ARBA00022485"/>
    </source>
</evidence>
<accession>A0A1M6UNQ1</accession>
<dbReference type="GO" id="GO:0046872">
    <property type="term" value="F:metal ion binding"/>
    <property type="evidence" value="ECO:0007669"/>
    <property type="project" value="UniProtKB-KW"/>
</dbReference>
<dbReference type="Pfam" id="PF13085">
    <property type="entry name" value="Fer2_3"/>
    <property type="match status" value="1"/>
</dbReference>
<dbReference type="Gene3D" id="3.10.20.30">
    <property type="match status" value="1"/>
</dbReference>
<feature type="domain" description="4Fe-4S ferredoxin-type" evidence="14">
    <location>
        <begin position="144"/>
        <end position="173"/>
    </location>
</feature>
<comment type="similarity">
    <text evidence="3">Belongs to the succinate dehydrogenase/fumarate reductase iron-sulfur protein family.</text>
</comment>
<dbReference type="InterPro" id="IPR050573">
    <property type="entry name" value="SDH/FRD_Iron-Sulfur"/>
</dbReference>
<keyword evidence="7" id="KW-0001">2Fe-2S</keyword>
<dbReference type="GO" id="GO:0009055">
    <property type="term" value="F:electron transfer activity"/>
    <property type="evidence" value="ECO:0007669"/>
    <property type="project" value="InterPro"/>
</dbReference>
<keyword evidence="5" id="KW-0004">4Fe-4S</keyword>
<evidence type="ECO:0000256" key="11">
    <source>
        <dbReference type="ARBA" id="ARBA00023014"/>
    </source>
</evidence>
<dbReference type="GO" id="GO:0051537">
    <property type="term" value="F:2 iron, 2 sulfur cluster binding"/>
    <property type="evidence" value="ECO:0007669"/>
    <property type="project" value="UniProtKB-KW"/>
</dbReference>
<dbReference type="InterPro" id="IPR017900">
    <property type="entry name" value="4Fe4S_Fe_S_CS"/>
</dbReference>
<dbReference type="FunFam" id="3.10.20.30:FF:000018">
    <property type="entry name" value="Succinate dehydrogenase iron-sulfur subunit"/>
    <property type="match status" value="1"/>
</dbReference>
<evidence type="ECO:0000256" key="13">
    <source>
        <dbReference type="ARBA" id="ARBA00034078"/>
    </source>
</evidence>
<keyword evidence="6" id="KW-0816">Tricarboxylic acid cycle</keyword>
<organism evidence="15 16">
    <name type="scientific">Desulforamulus aeronauticus DSM 10349</name>
    <dbReference type="NCBI Taxonomy" id="1121421"/>
    <lineage>
        <taxon>Bacteria</taxon>
        <taxon>Bacillati</taxon>
        <taxon>Bacillota</taxon>
        <taxon>Clostridia</taxon>
        <taxon>Eubacteriales</taxon>
        <taxon>Peptococcaceae</taxon>
        <taxon>Desulforamulus</taxon>
    </lineage>
</organism>
<evidence type="ECO:0000256" key="1">
    <source>
        <dbReference type="ARBA" id="ARBA00001927"/>
    </source>
</evidence>
<keyword evidence="11" id="KW-0411">Iron-sulfur</keyword>
<keyword evidence="10" id="KW-0408">Iron</keyword>
<dbReference type="RefSeq" id="WP_072915612.1">
    <property type="nucleotide sequence ID" value="NZ_FRAR01000021.1"/>
</dbReference>
<dbReference type="PROSITE" id="PS51379">
    <property type="entry name" value="4FE4S_FER_2"/>
    <property type="match status" value="1"/>
</dbReference>
<dbReference type="NCBIfam" id="NF006391">
    <property type="entry name" value="PRK08640.1"/>
    <property type="match status" value="1"/>
</dbReference>
<keyword evidence="12" id="KW-0003">3Fe-4S</keyword>
<dbReference type="PANTHER" id="PTHR11921:SF29">
    <property type="entry name" value="SUCCINATE DEHYDROGENASE [UBIQUINONE] IRON-SULFUR SUBUNIT, MITOCHONDRIAL"/>
    <property type="match status" value="1"/>
</dbReference>
<dbReference type="InterPro" id="IPR025192">
    <property type="entry name" value="Succ_DH/fum_Rdtase_N"/>
</dbReference>
<dbReference type="OrthoDB" id="9804391at2"/>
<evidence type="ECO:0000256" key="8">
    <source>
        <dbReference type="ARBA" id="ARBA00022723"/>
    </source>
</evidence>
<reference evidence="16" key="1">
    <citation type="submission" date="2016-11" db="EMBL/GenBank/DDBJ databases">
        <authorList>
            <person name="Varghese N."/>
            <person name="Submissions S."/>
        </authorList>
    </citation>
    <scope>NUCLEOTIDE SEQUENCE [LARGE SCALE GENOMIC DNA]</scope>
    <source>
        <strain evidence="16">DSM 10349</strain>
    </source>
</reference>
<dbReference type="EC" id="1.3.5.1" evidence="4"/>
<dbReference type="InterPro" id="IPR036010">
    <property type="entry name" value="2Fe-2S_ferredoxin-like_sf"/>
</dbReference>
<evidence type="ECO:0000313" key="15">
    <source>
        <dbReference type="EMBL" id="SHK70834.1"/>
    </source>
</evidence>
<dbReference type="STRING" id="1121421.SAMN02745123_02846"/>
<sequence>MSKEFVSLKVKRQAGPEEPAFWEEFKIPYRSKMNVITLLMEIQKKPINAKGEATTPVVWECNCLEEVCGACTMIINGQARQACSALVDQLTQPIKLEPLSKFTLVRDLMVDRSQMFDNLKKVKAWIPIDGTYDLGPGPRMAQKVQEEHYPISRCMTCGCCMEACPNVNHKSKFIGPAPLAQVKLFNAHPTGAMNREERLDAIMGVGGVTDCGNAQNCIKVCPKQIPLTKSIAQLNRDTTIHGVKRWLGR</sequence>
<keyword evidence="16" id="KW-1185">Reference proteome</keyword>
<dbReference type="PROSITE" id="PS00198">
    <property type="entry name" value="4FE4S_FER_1"/>
    <property type="match status" value="1"/>
</dbReference>
<name>A0A1M6UNQ1_9FIRM</name>
<evidence type="ECO:0000256" key="4">
    <source>
        <dbReference type="ARBA" id="ARBA00012792"/>
    </source>
</evidence>
<evidence type="ECO:0000256" key="6">
    <source>
        <dbReference type="ARBA" id="ARBA00022532"/>
    </source>
</evidence>
<dbReference type="GO" id="GO:0022904">
    <property type="term" value="P:respiratory electron transport chain"/>
    <property type="evidence" value="ECO:0007669"/>
    <property type="project" value="TreeGrafter"/>
</dbReference>
<comment type="cofactor">
    <cofactor evidence="2">
        <name>[4Fe-4S] cluster</name>
        <dbReference type="ChEBI" id="CHEBI:49883"/>
    </cofactor>
</comment>
<dbReference type="SUPFAM" id="SSF46548">
    <property type="entry name" value="alpha-helical ferredoxin"/>
    <property type="match status" value="1"/>
</dbReference>
<keyword evidence="8" id="KW-0479">Metal-binding</keyword>
<dbReference type="InterPro" id="IPR004489">
    <property type="entry name" value="Succ_DH/fum_Rdtase_Fe-S"/>
</dbReference>
<dbReference type="AlphaFoldDB" id="A0A1M6UNQ1"/>
<comment type="cofactor">
    <cofactor evidence="13">
        <name>[2Fe-2S] cluster</name>
        <dbReference type="ChEBI" id="CHEBI:190135"/>
    </cofactor>
</comment>
<dbReference type="InterPro" id="IPR009051">
    <property type="entry name" value="Helical_ferredxn"/>
</dbReference>
<evidence type="ECO:0000256" key="3">
    <source>
        <dbReference type="ARBA" id="ARBA00009433"/>
    </source>
</evidence>
<dbReference type="GO" id="GO:0008177">
    <property type="term" value="F:succinate dehydrogenase (quinone) activity"/>
    <property type="evidence" value="ECO:0007669"/>
    <property type="project" value="UniProtKB-EC"/>
</dbReference>
<dbReference type="InterPro" id="IPR017896">
    <property type="entry name" value="4Fe4S_Fe-S-bd"/>
</dbReference>
<dbReference type="EMBL" id="FRAR01000021">
    <property type="protein sequence ID" value="SHK70834.1"/>
    <property type="molecule type" value="Genomic_DNA"/>
</dbReference>
<dbReference type="Pfam" id="PF13183">
    <property type="entry name" value="Fer4_8"/>
    <property type="match status" value="1"/>
</dbReference>
<dbReference type="GO" id="GO:0006099">
    <property type="term" value="P:tricarboxylic acid cycle"/>
    <property type="evidence" value="ECO:0007669"/>
    <property type="project" value="UniProtKB-KW"/>
</dbReference>
<dbReference type="NCBIfam" id="TIGR00384">
    <property type="entry name" value="dhsB"/>
    <property type="match status" value="1"/>
</dbReference>
<comment type="cofactor">
    <cofactor evidence="1">
        <name>[3Fe-4S] cluster</name>
        <dbReference type="ChEBI" id="CHEBI:21137"/>
    </cofactor>
</comment>
<gene>
    <name evidence="15" type="ORF">SAMN02745123_02846</name>
</gene>
<evidence type="ECO:0000256" key="10">
    <source>
        <dbReference type="ARBA" id="ARBA00023004"/>
    </source>
</evidence>
<dbReference type="GO" id="GO:0051538">
    <property type="term" value="F:3 iron, 4 sulfur cluster binding"/>
    <property type="evidence" value="ECO:0007669"/>
    <property type="project" value="UniProtKB-KW"/>
</dbReference>
<evidence type="ECO:0000256" key="2">
    <source>
        <dbReference type="ARBA" id="ARBA00001966"/>
    </source>
</evidence>
<dbReference type="PANTHER" id="PTHR11921">
    <property type="entry name" value="SUCCINATE DEHYDROGENASE IRON-SULFUR PROTEIN"/>
    <property type="match status" value="1"/>
</dbReference>
<evidence type="ECO:0000256" key="12">
    <source>
        <dbReference type="ARBA" id="ARBA00023291"/>
    </source>
</evidence>
<dbReference type="Gene3D" id="1.10.1060.10">
    <property type="entry name" value="Alpha-helical ferredoxin"/>
    <property type="match status" value="1"/>
</dbReference>
<dbReference type="FunFam" id="1.10.1060.10:FF:000005">
    <property type="entry name" value="Succinate dehydrogenase iron-sulfur subunit"/>
    <property type="match status" value="1"/>
</dbReference>